<evidence type="ECO:0000256" key="1">
    <source>
        <dbReference type="SAM" id="MobiDB-lite"/>
    </source>
</evidence>
<keyword evidence="2" id="KW-0614">Plasmid</keyword>
<gene>
    <name evidence="2" type="ORF">N894_0042</name>
</gene>
<dbReference type="AlphaFoldDB" id="V5T8W6"/>
<geneLocation type="plasmid" evidence="2">
    <name>pFNPA10</name>
</geneLocation>
<accession>V5T8W6</accession>
<protein>
    <submittedName>
        <fullName evidence="2">Uncharacterized protein</fullName>
    </submittedName>
</protein>
<reference evidence="2" key="1">
    <citation type="journal article" date="2014" name="Genome">
        <title>Comparative analyses of a putative Francisella conjugative element.</title>
        <authorList>
            <person name="Siddaramappa S."/>
            <person name="Challacombe J.F."/>
            <person name="Petersen J.M."/>
            <person name="Pillai S."/>
            <person name="Kuske C.R."/>
        </authorList>
    </citation>
    <scope>NUCLEOTIDE SEQUENCE</scope>
    <source>
        <strain evidence="2">PA10-7858</strain>
        <plasmid evidence="2">pFNPA10</plasmid>
    </source>
</reference>
<feature type="compositionally biased region" description="Basic and acidic residues" evidence="1">
    <location>
        <begin position="21"/>
        <end position="36"/>
    </location>
</feature>
<evidence type="ECO:0000313" key="2">
    <source>
        <dbReference type="EMBL" id="AHB60810.1"/>
    </source>
</evidence>
<dbReference type="EMBL" id="KF640086">
    <property type="protein sequence ID" value="AHB60810.1"/>
    <property type="molecule type" value="Genomic_DNA"/>
</dbReference>
<proteinExistence type="predicted"/>
<feature type="region of interest" description="Disordered" evidence="1">
    <location>
        <begin position="1"/>
        <end position="36"/>
    </location>
</feature>
<sequence length="95" mass="10922">MKLKNRQNRKPNIEEFINSADSDHVTGNDNHAKEEKKKYKRVTFSLDEETKQLIETLSIKSTTSKTSNSDIVKIATRYLSSLDNNAFEAIVTKFK</sequence>
<organism evidence="2">
    <name type="scientific">Francisella tularensis subsp. novicida PA10-7858</name>
    <dbReference type="NCBI Taxonomy" id="1386968"/>
    <lineage>
        <taxon>Bacteria</taxon>
        <taxon>Pseudomonadati</taxon>
        <taxon>Pseudomonadota</taxon>
        <taxon>Gammaproteobacteria</taxon>
        <taxon>Thiotrichales</taxon>
        <taxon>Francisellaceae</taxon>
        <taxon>Francisella</taxon>
    </lineage>
</organism>
<name>V5T8W6_FRANO</name>
<dbReference type="RefSeq" id="WP_023893592.1">
    <property type="nucleotide sequence ID" value="NC_023026.1"/>
</dbReference>